<evidence type="ECO:0000256" key="1">
    <source>
        <dbReference type="ARBA" id="ARBA00004370"/>
    </source>
</evidence>
<dbReference type="Pfam" id="PF01734">
    <property type="entry name" value="Patatin"/>
    <property type="match status" value="1"/>
</dbReference>
<evidence type="ECO:0000256" key="5">
    <source>
        <dbReference type="ARBA" id="ARBA00023136"/>
    </source>
</evidence>
<comment type="caution">
    <text evidence="6">Lacks conserved residue(s) required for the propagation of feature annotation.</text>
</comment>
<dbReference type="Proteomes" id="UP000633263">
    <property type="component" value="Unassembled WGS sequence"/>
</dbReference>
<dbReference type="Gene3D" id="2.40.160.50">
    <property type="entry name" value="membrane protein fhac: a member of the omp85/tpsb transporter family"/>
    <property type="match status" value="1"/>
</dbReference>
<evidence type="ECO:0000256" key="6">
    <source>
        <dbReference type="PROSITE-ProRule" id="PRU01161"/>
    </source>
</evidence>
<keyword evidence="5" id="KW-0472">Membrane</keyword>
<sequence>MEPKSVYYAASIPHHCQTSGLTMFRPALFLLLILLPLLGAAQPMPSTELRTGLVLSGGGARGLAHIGVLKQIEKMDIQIHAIAGTSMGAVIGGLYAAGYSADELERIALEMDWPATLSDAPQREDVPFRRKQDDRDFLVKQRLSFKNGKLSFPLGLLQGQNLGLALESLLVHTNDIDDFDRLPIPFRAVATDIATGEAVVFDHGHLPQAIRASIALPGFFAPVSLDGRMLVDGVLSKNLPVDVAREMGVDRVIVVDIATPLKPASDMHSILDVMDQTTTLLTRHNTQEQLATLTEADMLLQPELGAIAFSSFAEAPQAIAAGEQSIAESPLLSAYAQPETAGRSGGNLARQRPQRQPIIHEIRVVNSGKVADAVVRSMVRQEAGEPLNTDHLAKDMGTIYGTDYFSQVNYEILHEGEQNTLLIRTHGRQTGTDFLRLGLNLVDDFEGGSQFTIGASFRVNGVNPLGAEWLTRLQLGEHQQFYSEFYQPLDYGSRYFVAPFVDAEARNVEVIMDNDPVADYRQQRYGAGINFGRQIANNGEVRFGLSRYDGESEIRVGDPEQPTLKFNEAFYTLQIDRDTLDNVNFPRSGDAARIIWRQSEPDLGADERYQQLEVRASRAFARGPHSLQLGGFLGRTNDDVDVAQSSFILGGMGEFSGFRENGLAGQNYNLARAIYYRRLNPSSMPLTIPMYLGGTLEYGRVYNRGHNGLDTGYIGAGSLLLGMDTFLGPLFLGIGANEEGESAIYMNLGQTF</sequence>
<reference evidence="9" key="1">
    <citation type="journal article" date="2019" name="Int. J. Syst. Evol. Microbiol.">
        <title>The Global Catalogue of Microorganisms (GCM) 10K type strain sequencing project: providing services to taxonomists for standard genome sequencing and annotation.</title>
        <authorList>
            <consortium name="The Broad Institute Genomics Platform"/>
            <consortium name="The Broad Institute Genome Sequencing Center for Infectious Disease"/>
            <person name="Wu L."/>
            <person name="Ma J."/>
        </authorList>
    </citation>
    <scope>NUCLEOTIDE SEQUENCE [LARGE SCALE GENOMIC DNA]</scope>
    <source>
        <strain evidence="9">JCM 11590</strain>
    </source>
</reference>
<dbReference type="InterPro" id="IPR050301">
    <property type="entry name" value="NTE"/>
</dbReference>
<dbReference type="InterPro" id="IPR000184">
    <property type="entry name" value="Bac_surfAg_D15"/>
</dbReference>
<dbReference type="PROSITE" id="PS51635">
    <property type="entry name" value="PNPLA"/>
    <property type="match status" value="1"/>
</dbReference>
<dbReference type="PANTHER" id="PTHR14226">
    <property type="entry name" value="NEUROPATHY TARGET ESTERASE/SWISS CHEESE D.MELANOGASTER"/>
    <property type="match status" value="1"/>
</dbReference>
<protein>
    <submittedName>
        <fullName evidence="8">Patatin</fullName>
    </submittedName>
</protein>
<feature type="active site" description="Nucleophile" evidence="6">
    <location>
        <position position="86"/>
    </location>
</feature>
<dbReference type="InterPro" id="IPR016035">
    <property type="entry name" value="Acyl_Trfase/lysoPLipase"/>
</dbReference>
<feature type="domain" description="PNPLA" evidence="7">
    <location>
        <begin position="53"/>
        <end position="245"/>
    </location>
</feature>
<proteinExistence type="predicted"/>
<dbReference type="CDD" id="cd07205">
    <property type="entry name" value="Pat_PNPLA6_PNPLA7_NTE1_like"/>
    <property type="match status" value="1"/>
</dbReference>
<evidence type="ECO:0000313" key="9">
    <source>
        <dbReference type="Proteomes" id="UP000633263"/>
    </source>
</evidence>
<comment type="subcellular location">
    <subcellularLocation>
        <location evidence="1">Membrane</location>
    </subcellularLocation>
</comment>
<name>A0ABQ2CJW3_9GAMM</name>
<dbReference type="PANTHER" id="PTHR14226:SF29">
    <property type="entry name" value="NEUROPATHY TARGET ESTERASE SWS"/>
    <property type="match status" value="1"/>
</dbReference>
<keyword evidence="3 6" id="KW-0442">Lipid degradation</keyword>
<evidence type="ECO:0000259" key="7">
    <source>
        <dbReference type="PROSITE" id="PS51635"/>
    </source>
</evidence>
<feature type="active site" description="Proton acceptor" evidence="6">
    <location>
        <position position="232"/>
    </location>
</feature>
<dbReference type="Pfam" id="PF07244">
    <property type="entry name" value="POTRA"/>
    <property type="match status" value="1"/>
</dbReference>
<evidence type="ECO:0000256" key="3">
    <source>
        <dbReference type="ARBA" id="ARBA00022963"/>
    </source>
</evidence>
<dbReference type="EMBL" id="BMNN01000001">
    <property type="protein sequence ID" value="GGI93036.1"/>
    <property type="molecule type" value="Genomic_DNA"/>
</dbReference>
<dbReference type="SUPFAM" id="SSF52151">
    <property type="entry name" value="FabD/lysophospholipase-like"/>
    <property type="match status" value="1"/>
</dbReference>
<dbReference type="Gene3D" id="3.40.1090.10">
    <property type="entry name" value="Cytosolic phospholipase A2 catalytic domain"/>
    <property type="match status" value="2"/>
</dbReference>
<dbReference type="InterPro" id="IPR002641">
    <property type="entry name" value="PNPLA_dom"/>
</dbReference>
<keyword evidence="4 6" id="KW-0443">Lipid metabolism</keyword>
<dbReference type="Pfam" id="PF01103">
    <property type="entry name" value="Omp85"/>
    <property type="match status" value="1"/>
</dbReference>
<dbReference type="InterPro" id="IPR010827">
    <property type="entry name" value="BamA/TamA_POTRA"/>
</dbReference>
<keyword evidence="2 6" id="KW-0378">Hydrolase</keyword>
<evidence type="ECO:0000256" key="2">
    <source>
        <dbReference type="ARBA" id="ARBA00022801"/>
    </source>
</evidence>
<feature type="short sequence motif" description="GXSXG" evidence="6">
    <location>
        <begin position="84"/>
        <end position="88"/>
    </location>
</feature>
<evidence type="ECO:0000313" key="8">
    <source>
        <dbReference type="EMBL" id="GGI93036.1"/>
    </source>
</evidence>
<evidence type="ECO:0000256" key="4">
    <source>
        <dbReference type="ARBA" id="ARBA00023098"/>
    </source>
</evidence>
<feature type="short sequence motif" description="GXGXXG" evidence="6">
    <location>
        <begin position="57"/>
        <end position="62"/>
    </location>
</feature>
<comment type="caution">
    <text evidence="8">The sequence shown here is derived from an EMBL/GenBank/DDBJ whole genome shotgun (WGS) entry which is preliminary data.</text>
</comment>
<organism evidence="8 9">
    <name type="scientific">Halopseudomonas pertucinogena</name>
    <dbReference type="NCBI Taxonomy" id="86175"/>
    <lineage>
        <taxon>Bacteria</taxon>
        <taxon>Pseudomonadati</taxon>
        <taxon>Pseudomonadota</taxon>
        <taxon>Gammaproteobacteria</taxon>
        <taxon>Pseudomonadales</taxon>
        <taxon>Pseudomonadaceae</taxon>
        <taxon>Halopseudomonas</taxon>
    </lineage>
</organism>
<dbReference type="Gene3D" id="3.10.20.310">
    <property type="entry name" value="membrane protein fhac"/>
    <property type="match status" value="1"/>
</dbReference>
<accession>A0ABQ2CJW3</accession>
<gene>
    <name evidence="8" type="primary">plpD</name>
    <name evidence="8" type="ORF">GCM10009083_06890</name>
</gene>
<keyword evidence="9" id="KW-1185">Reference proteome</keyword>